<accession>A0A6B3N7P7</accession>
<proteinExistence type="predicted"/>
<dbReference type="SUPFAM" id="SSF158682">
    <property type="entry name" value="TerB-like"/>
    <property type="match status" value="1"/>
</dbReference>
<dbReference type="AlphaFoldDB" id="A0A6B3N7P7"/>
<dbReference type="Gene3D" id="1.10.3680.10">
    <property type="entry name" value="TerB-like"/>
    <property type="match status" value="1"/>
</dbReference>
<organism evidence="1">
    <name type="scientific">Symploca sp. SIO1C4</name>
    <dbReference type="NCBI Taxonomy" id="2607765"/>
    <lineage>
        <taxon>Bacteria</taxon>
        <taxon>Bacillati</taxon>
        <taxon>Cyanobacteriota</taxon>
        <taxon>Cyanophyceae</taxon>
        <taxon>Coleofasciculales</taxon>
        <taxon>Coleofasciculaceae</taxon>
        <taxon>Symploca</taxon>
    </lineage>
</organism>
<name>A0A6B3N7P7_9CYAN</name>
<comment type="caution">
    <text evidence="1">The sequence shown here is derived from an EMBL/GenBank/DDBJ whole genome shotgun (WGS) entry which is preliminary data.</text>
</comment>
<gene>
    <name evidence="1" type="ORF">F6J89_08040</name>
</gene>
<reference evidence="1" key="1">
    <citation type="submission" date="2019-11" db="EMBL/GenBank/DDBJ databases">
        <title>Genomic insights into an expanded diversity of filamentous marine cyanobacteria reveals the extraordinary biosynthetic potential of Moorea and Okeania.</title>
        <authorList>
            <person name="Ferreira Leao T."/>
            <person name="Wang M."/>
            <person name="Moss N."/>
            <person name="Da Silva R."/>
            <person name="Sanders J."/>
            <person name="Nurk S."/>
            <person name="Gurevich A."/>
            <person name="Humphrey G."/>
            <person name="Reher R."/>
            <person name="Zhu Q."/>
            <person name="Belda-Ferre P."/>
            <person name="Glukhov E."/>
            <person name="Rex R."/>
            <person name="Dorrestein P.C."/>
            <person name="Knight R."/>
            <person name="Pevzner P."/>
            <person name="Gerwick W.H."/>
            <person name="Gerwick L."/>
        </authorList>
    </citation>
    <scope>NUCLEOTIDE SEQUENCE</scope>
    <source>
        <strain evidence="1">SIO1C4</strain>
    </source>
</reference>
<sequence length="160" mass="18018">MSDMDRDGRLWLMKQLYGMKTIPPAGDYNAFVKAVLICAKGDGALTPEERNWIIGRSACYYTNAEYEVAKNYPADEDLLEVLAQAPTLNESGRRVIIYVAIQACAADREYHPDERAAVSKMAKYLGIEEDVVNQIEEICISEAKMREKRITVMFPGGIPY</sequence>
<protein>
    <recommendedName>
        <fullName evidence="2">Co-chaperone DjlA N-terminal domain-containing protein</fullName>
    </recommendedName>
</protein>
<evidence type="ECO:0000313" key="1">
    <source>
        <dbReference type="EMBL" id="NER27573.1"/>
    </source>
</evidence>
<dbReference type="EMBL" id="JAAHFQ010000112">
    <property type="protein sequence ID" value="NER27573.1"/>
    <property type="molecule type" value="Genomic_DNA"/>
</dbReference>
<dbReference type="InterPro" id="IPR029024">
    <property type="entry name" value="TerB-like"/>
</dbReference>
<evidence type="ECO:0008006" key="2">
    <source>
        <dbReference type="Google" id="ProtNLM"/>
    </source>
</evidence>